<evidence type="ECO:0000313" key="2">
    <source>
        <dbReference type="Proteomes" id="UP001162483"/>
    </source>
</evidence>
<dbReference type="Proteomes" id="UP001162483">
    <property type="component" value="Unassembled WGS sequence"/>
</dbReference>
<proteinExistence type="predicted"/>
<organism evidence="1 2">
    <name type="scientific">Staurois parvus</name>
    <dbReference type="NCBI Taxonomy" id="386267"/>
    <lineage>
        <taxon>Eukaryota</taxon>
        <taxon>Metazoa</taxon>
        <taxon>Chordata</taxon>
        <taxon>Craniata</taxon>
        <taxon>Vertebrata</taxon>
        <taxon>Euteleostomi</taxon>
        <taxon>Amphibia</taxon>
        <taxon>Batrachia</taxon>
        <taxon>Anura</taxon>
        <taxon>Neobatrachia</taxon>
        <taxon>Ranoidea</taxon>
        <taxon>Ranidae</taxon>
        <taxon>Staurois</taxon>
    </lineage>
</organism>
<keyword evidence="2" id="KW-1185">Reference proteome</keyword>
<name>A0ABN9B164_9NEOB</name>
<gene>
    <name evidence="1" type="ORF">SPARVUS_LOCUS2011058</name>
</gene>
<evidence type="ECO:0000313" key="1">
    <source>
        <dbReference type="EMBL" id="CAI9541961.1"/>
    </source>
</evidence>
<protein>
    <submittedName>
        <fullName evidence="1">Uncharacterized protein</fullName>
    </submittedName>
</protein>
<accession>A0ABN9B164</accession>
<dbReference type="EMBL" id="CATNWA010002085">
    <property type="protein sequence ID" value="CAI9541961.1"/>
    <property type="molecule type" value="Genomic_DNA"/>
</dbReference>
<comment type="caution">
    <text evidence="1">The sequence shown here is derived from an EMBL/GenBank/DDBJ whole genome shotgun (WGS) entry which is preliminary data.</text>
</comment>
<sequence>MLPEQYLSSAWHFRNT</sequence>
<reference evidence="1" key="1">
    <citation type="submission" date="2023-05" db="EMBL/GenBank/DDBJ databases">
        <authorList>
            <person name="Stuckert A."/>
        </authorList>
    </citation>
    <scope>NUCLEOTIDE SEQUENCE</scope>
</reference>